<keyword evidence="3" id="KW-1185">Reference proteome</keyword>
<evidence type="ECO:0000259" key="1">
    <source>
        <dbReference type="PROSITE" id="PS50943"/>
    </source>
</evidence>
<evidence type="ECO:0000313" key="3">
    <source>
        <dbReference type="Proteomes" id="UP001501842"/>
    </source>
</evidence>
<dbReference type="PROSITE" id="PS50943">
    <property type="entry name" value="HTH_CROC1"/>
    <property type="match status" value="1"/>
</dbReference>
<dbReference type="Pfam" id="PF01381">
    <property type="entry name" value="HTH_3"/>
    <property type="match status" value="1"/>
</dbReference>
<dbReference type="EMBL" id="BAAATZ010000003">
    <property type="protein sequence ID" value="GAA2720862.1"/>
    <property type="molecule type" value="Genomic_DNA"/>
</dbReference>
<dbReference type="CDD" id="cd00093">
    <property type="entry name" value="HTH_XRE"/>
    <property type="match status" value="1"/>
</dbReference>
<dbReference type="InterPro" id="IPR041413">
    <property type="entry name" value="MLTR_LBD"/>
</dbReference>
<evidence type="ECO:0000313" key="2">
    <source>
        <dbReference type="EMBL" id="GAA2720862.1"/>
    </source>
</evidence>
<dbReference type="SUPFAM" id="SSF47413">
    <property type="entry name" value="lambda repressor-like DNA-binding domains"/>
    <property type="match status" value="1"/>
</dbReference>
<reference evidence="3" key="1">
    <citation type="journal article" date="2019" name="Int. J. Syst. Evol. Microbiol.">
        <title>The Global Catalogue of Microorganisms (GCM) 10K type strain sequencing project: providing services to taxonomists for standard genome sequencing and annotation.</title>
        <authorList>
            <consortium name="The Broad Institute Genomics Platform"/>
            <consortium name="The Broad Institute Genome Sequencing Center for Infectious Disease"/>
            <person name="Wu L."/>
            <person name="Ma J."/>
        </authorList>
    </citation>
    <scope>NUCLEOTIDE SEQUENCE [LARGE SCALE GENOMIC DNA]</scope>
    <source>
        <strain evidence="3">JCM 8201</strain>
    </source>
</reference>
<dbReference type="RefSeq" id="WP_344449081.1">
    <property type="nucleotide sequence ID" value="NZ_BAAATZ010000003.1"/>
</dbReference>
<organism evidence="2 3">
    <name type="scientific">Actinocorallia aurantiaca</name>
    <dbReference type="NCBI Taxonomy" id="46204"/>
    <lineage>
        <taxon>Bacteria</taxon>
        <taxon>Bacillati</taxon>
        <taxon>Actinomycetota</taxon>
        <taxon>Actinomycetes</taxon>
        <taxon>Streptosporangiales</taxon>
        <taxon>Thermomonosporaceae</taxon>
        <taxon>Actinocorallia</taxon>
    </lineage>
</organism>
<dbReference type="InterPro" id="IPR001387">
    <property type="entry name" value="Cro/C1-type_HTH"/>
</dbReference>
<dbReference type="Proteomes" id="UP001501842">
    <property type="component" value="Unassembled WGS sequence"/>
</dbReference>
<dbReference type="Gene3D" id="3.30.450.180">
    <property type="match status" value="1"/>
</dbReference>
<comment type="caution">
    <text evidence="2">The sequence shown here is derived from an EMBL/GenBank/DDBJ whole genome shotgun (WGS) entry which is preliminary data.</text>
</comment>
<feature type="domain" description="HTH cro/C1-type" evidence="1">
    <location>
        <begin position="3"/>
        <end position="57"/>
    </location>
</feature>
<dbReference type="Pfam" id="PF17765">
    <property type="entry name" value="MLTR_LBD"/>
    <property type="match status" value="1"/>
</dbReference>
<proteinExistence type="predicted"/>
<name>A0ABP6GBQ3_9ACTN</name>
<dbReference type="SMART" id="SM00530">
    <property type="entry name" value="HTH_XRE"/>
    <property type="match status" value="1"/>
</dbReference>
<gene>
    <name evidence="2" type="ORF">GCM10010439_09730</name>
</gene>
<dbReference type="InterPro" id="IPR010982">
    <property type="entry name" value="Lambda_DNA-bd_dom_sf"/>
</dbReference>
<dbReference type="PANTHER" id="PTHR35010:SF4">
    <property type="entry name" value="BLL5781 PROTEIN"/>
    <property type="match status" value="1"/>
</dbReference>
<dbReference type="Gene3D" id="1.10.260.40">
    <property type="entry name" value="lambda repressor-like DNA-binding domains"/>
    <property type="match status" value="1"/>
</dbReference>
<protein>
    <submittedName>
        <fullName evidence="2">Helix-turn-helix transcriptional regulator</fullName>
    </submittedName>
</protein>
<accession>A0ABP6GBQ3</accession>
<sequence length="253" mass="28050">MLLRELREERGLSQFALALQTEVSQRHLSFVETGRANPSPELIGKLADRLELALRERNRLLLAAGHAPVYRETSLDDVELDAVREAARRILKAHEPAPALLVDRRWNVVELNQGVALLAVLVAPHLLEPPVNVMRVSLHPDGLAPHVVNFGQWREHLLARLRRQIAVSLDDELAGLYEEVSSYPGVKGTPAPTGNEAADVLLPMRLRVGDRELEFFSTMTVFGTAADITVAELAIESFFPADAETRKVLEDLA</sequence>
<dbReference type="PANTHER" id="PTHR35010">
    <property type="entry name" value="BLL4672 PROTEIN-RELATED"/>
    <property type="match status" value="1"/>
</dbReference>